<reference evidence="10" key="1">
    <citation type="submission" date="2023-03" db="EMBL/GenBank/DDBJ databases">
        <title>Actinorhabdospora filicis NBRC 111898.</title>
        <authorList>
            <person name="Ichikawa N."/>
            <person name="Sato H."/>
            <person name="Tonouchi N."/>
        </authorList>
    </citation>
    <scope>NUCLEOTIDE SEQUENCE</scope>
    <source>
        <strain evidence="10">NBRC 111898</strain>
    </source>
</reference>
<dbReference type="EMBL" id="BSTX01000008">
    <property type="protein sequence ID" value="GLZ81930.1"/>
    <property type="molecule type" value="Genomic_DNA"/>
</dbReference>
<dbReference type="EC" id="3.6.4.13" evidence="1"/>
<gene>
    <name evidence="10" type="ORF">Afil01_67370</name>
</gene>
<dbReference type="GO" id="GO:0016787">
    <property type="term" value="F:hydrolase activity"/>
    <property type="evidence" value="ECO:0007669"/>
    <property type="project" value="UniProtKB-KW"/>
</dbReference>
<proteinExistence type="inferred from homology"/>
<dbReference type="InterPro" id="IPR014001">
    <property type="entry name" value="Helicase_ATP-bd"/>
</dbReference>
<comment type="similarity">
    <text evidence="6">Belongs to the DEAD box helicase family.</text>
</comment>
<evidence type="ECO:0000256" key="5">
    <source>
        <dbReference type="ARBA" id="ARBA00022840"/>
    </source>
</evidence>
<keyword evidence="3 6" id="KW-0378">Hydrolase</keyword>
<comment type="caution">
    <text evidence="10">The sequence shown here is derived from an EMBL/GenBank/DDBJ whole genome shotgun (WGS) entry which is preliminary data.</text>
</comment>
<dbReference type="GO" id="GO:0033592">
    <property type="term" value="F:RNA strand annealing activity"/>
    <property type="evidence" value="ECO:0007669"/>
    <property type="project" value="TreeGrafter"/>
</dbReference>
<dbReference type="Proteomes" id="UP001165079">
    <property type="component" value="Unassembled WGS sequence"/>
</dbReference>
<dbReference type="InterPro" id="IPR001650">
    <property type="entry name" value="Helicase_C-like"/>
</dbReference>
<evidence type="ECO:0000256" key="2">
    <source>
        <dbReference type="ARBA" id="ARBA00022741"/>
    </source>
</evidence>
<accession>A0A9W6SU12</accession>
<dbReference type="GO" id="GO:0005524">
    <property type="term" value="F:ATP binding"/>
    <property type="evidence" value="ECO:0007669"/>
    <property type="project" value="UniProtKB-KW"/>
</dbReference>
<dbReference type="PANTHER" id="PTHR47963:SF8">
    <property type="entry name" value="ATP-DEPENDENT RNA HELICASE DEAD"/>
    <property type="match status" value="1"/>
</dbReference>
<dbReference type="GO" id="GO:0009409">
    <property type="term" value="P:response to cold"/>
    <property type="evidence" value="ECO:0007669"/>
    <property type="project" value="TreeGrafter"/>
</dbReference>
<dbReference type="InterPro" id="IPR050547">
    <property type="entry name" value="DEAD_box_RNA_helicases"/>
</dbReference>
<keyword evidence="4 6" id="KW-0347">Helicase</keyword>
<keyword evidence="5 6" id="KW-0067">ATP-binding</keyword>
<dbReference type="PROSITE" id="PS51192">
    <property type="entry name" value="HELICASE_ATP_BIND_1"/>
    <property type="match status" value="1"/>
</dbReference>
<dbReference type="InterPro" id="IPR044742">
    <property type="entry name" value="DEAD/DEAH_RhlB"/>
</dbReference>
<dbReference type="GO" id="GO:0003724">
    <property type="term" value="F:RNA helicase activity"/>
    <property type="evidence" value="ECO:0007669"/>
    <property type="project" value="UniProtKB-EC"/>
</dbReference>
<evidence type="ECO:0000259" key="8">
    <source>
        <dbReference type="PROSITE" id="PS51192"/>
    </source>
</evidence>
<protein>
    <recommendedName>
        <fullName evidence="1">RNA helicase</fullName>
        <ecNumber evidence="1">3.6.4.13</ecNumber>
    </recommendedName>
</protein>
<sequence>MRRPAHHVRKIELYSDAEHQIPVDETEVGELTPVAPVRPDSPTLAELGVRSETVEALDAVGITRAFAIQEYAIPIAMRGTDVIGRAPTGTGKTLGFGIPILERVLGPDEGADGRPQALVVVPTRELGLQVSRDIELAGKLRGVRVLPVYGGRAYEPQIEALRTGVDIVVGTPGRLIDLMKAKHLRFDGIQIVVLDEADRMLDLGFAEDVEKLLGALPEERQTMLFSATMPDSIVALSRRYLHQPMTIHADVAVDPAASGGEVRELAYLTHSLNKIEVLARILQAKDRGLTIVFSRTKRHAQRIADDLDFRGFAVGAVHGDLGQSARERALRAFRNGKIDILVATDVAARGIDVRDVTHVINYDSPEDVETYVHRRGRTGRAGATGIAITFVSWEDAPRWKIIDKTLELNLGEPVETYHTSAHLYTDLDIPTDVTSELPKRDRSREGLSAEEEIDVEGGKASRSRRRAKSPAGSQSESRPSRERPARERSAERPSRTRTEVTESGEGTERRRQRRRTPAQRTDEVTVEAVDAAVQATAVQDVLVAEPVVEKPARTRTRRQAPVAQTPAVQDETPREPAAQDADTLVAEPVVEKPARTRTRRQAPVAQDEAPAVREETPVVRDEVPAVREEAPVSAPKHPLHSPLVPVFSDPGASLPPVDETGVLETRTPRRRQQRRRPDAG</sequence>
<evidence type="ECO:0000313" key="10">
    <source>
        <dbReference type="EMBL" id="GLZ81930.1"/>
    </source>
</evidence>
<feature type="compositionally biased region" description="Basic and acidic residues" evidence="7">
    <location>
        <begin position="610"/>
        <end position="630"/>
    </location>
</feature>
<dbReference type="CDD" id="cd00268">
    <property type="entry name" value="DEADc"/>
    <property type="match status" value="1"/>
</dbReference>
<dbReference type="GO" id="GO:0005829">
    <property type="term" value="C:cytosol"/>
    <property type="evidence" value="ECO:0007669"/>
    <property type="project" value="TreeGrafter"/>
</dbReference>
<dbReference type="Pfam" id="PF00271">
    <property type="entry name" value="Helicase_C"/>
    <property type="match status" value="1"/>
</dbReference>
<name>A0A9W6SU12_9ACTN</name>
<feature type="compositionally biased region" description="Basic and acidic residues" evidence="7">
    <location>
        <begin position="478"/>
        <end position="500"/>
    </location>
</feature>
<dbReference type="PANTHER" id="PTHR47963">
    <property type="entry name" value="DEAD-BOX ATP-DEPENDENT RNA HELICASE 47, MITOCHONDRIAL"/>
    <property type="match status" value="1"/>
</dbReference>
<dbReference type="SMART" id="SM00487">
    <property type="entry name" value="DEXDc"/>
    <property type="match status" value="1"/>
</dbReference>
<feature type="domain" description="Helicase C-terminal" evidence="9">
    <location>
        <begin position="276"/>
        <end position="422"/>
    </location>
</feature>
<dbReference type="SUPFAM" id="SSF52540">
    <property type="entry name" value="P-loop containing nucleoside triphosphate hydrolases"/>
    <property type="match status" value="1"/>
</dbReference>
<dbReference type="CDD" id="cd18787">
    <property type="entry name" value="SF2_C_DEAD"/>
    <property type="match status" value="1"/>
</dbReference>
<organism evidence="10 11">
    <name type="scientific">Actinorhabdospora filicis</name>
    <dbReference type="NCBI Taxonomy" id="1785913"/>
    <lineage>
        <taxon>Bacteria</taxon>
        <taxon>Bacillati</taxon>
        <taxon>Actinomycetota</taxon>
        <taxon>Actinomycetes</taxon>
        <taxon>Micromonosporales</taxon>
        <taxon>Micromonosporaceae</taxon>
        <taxon>Actinorhabdospora</taxon>
    </lineage>
</organism>
<evidence type="ECO:0000256" key="3">
    <source>
        <dbReference type="ARBA" id="ARBA00022801"/>
    </source>
</evidence>
<feature type="compositionally biased region" description="Basic and acidic residues" evidence="7">
    <location>
        <begin position="437"/>
        <end position="447"/>
    </location>
</feature>
<dbReference type="Pfam" id="PF00270">
    <property type="entry name" value="DEAD"/>
    <property type="match status" value="1"/>
</dbReference>
<dbReference type="InterPro" id="IPR000629">
    <property type="entry name" value="RNA-helicase_DEAD-box_CS"/>
</dbReference>
<dbReference type="InterPro" id="IPR027417">
    <property type="entry name" value="P-loop_NTPase"/>
</dbReference>
<dbReference type="SMART" id="SM00490">
    <property type="entry name" value="HELICc"/>
    <property type="match status" value="1"/>
</dbReference>
<dbReference type="AlphaFoldDB" id="A0A9W6SU12"/>
<keyword evidence="11" id="KW-1185">Reference proteome</keyword>
<feature type="region of interest" description="Disordered" evidence="7">
    <location>
        <begin position="433"/>
        <end position="680"/>
    </location>
</feature>
<dbReference type="GO" id="GO:0005840">
    <property type="term" value="C:ribosome"/>
    <property type="evidence" value="ECO:0007669"/>
    <property type="project" value="TreeGrafter"/>
</dbReference>
<feature type="compositionally biased region" description="Low complexity" evidence="7">
    <location>
        <begin position="526"/>
        <end position="544"/>
    </location>
</feature>
<evidence type="ECO:0000256" key="6">
    <source>
        <dbReference type="RuleBase" id="RU000492"/>
    </source>
</evidence>
<keyword evidence="2 6" id="KW-0547">Nucleotide-binding</keyword>
<evidence type="ECO:0000313" key="11">
    <source>
        <dbReference type="Proteomes" id="UP001165079"/>
    </source>
</evidence>
<evidence type="ECO:0000256" key="1">
    <source>
        <dbReference type="ARBA" id="ARBA00012552"/>
    </source>
</evidence>
<dbReference type="PROSITE" id="PS51194">
    <property type="entry name" value="HELICASE_CTER"/>
    <property type="match status" value="1"/>
</dbReference>
<dbReference type="InterPro" id="IPR011545">
    <property type="entry name" value="DEAD/DEAH_box_helicase_dom"/>
</dbReference>
<evidence type="ECO:0000256" key="7">
    <source>
        <dbReference type="SAM" id="MobiDB-lite"/>
    </source>
</evidence>
<evidence type="ECO:0000259" key="9">
    <source>
        <dbReference type="PROSITE" id="PS51194"/>
    </source>
</evidence>
<dbReference type="Gene3D" id="3.40.50.300">
    <property type="entry name" value="P-loop containing nucleotide triphosphate hydrolases"/>
    <property type="match status" value="2"/>
</dbReference>
<feature type="domain" description="Helicase ATP-binding" evidence="8">
    <location>
        <begin position="73"/>
        <end position="247"/>
    </location>
</feature>
<evidence type="ECO:0000256" key="4">
    <source>
        <dbReference type="ARBA" id="ARBA00022806"/>
    </source>
</evidence>
<dbReference type="PROSITE" id="PS00039">
    <property type="entry name" value="DEAD_ATP_HELICASE"/>
    <property type="match status" value="1"/>
</dbReference>